<protein>
    <submittedName>
        <fullName evidence="4">Chromosome partitioning protein ParA</fullName>
    </submittedName>
</protein>
<dbReference type="GO" id="GO:0000977">
    <property type="term" value="F:RNA polymerase II transcription regulatory region sequence-specific DNA binding"/>
    <property type="evidence" value="ECO:0007669"/>
    <property type="project" value="TreeGrafter"/>
</dbReference>
<dbReference type="RefSeq" id="WP_073595703.1">
    <property type="nucleotide sequence ID" value="NZ_MRCE01000026.1"/>
</dbReference>
<evidence type="ECO:0000256" key="1">
    <source>
        <dbReference type="ARBA" id="ARBA00023054"/>
    </source>
</evidence>
<sequence length="1247" mass="144327">MTRKWLILGAISFSVGFSLNFVLDRDIKRAALTGLITIPATAAGVSIIDLQRKRQIGGKLPFVQNQVEELETQKTELKQCLSQLQTETENLKQQEATLQQAISTALAQKQQIETALADLQTEVLKQENRKKDLDQALLTVEHQVQNLETESYLLKTQLQNLKNQEIELNRSLAATSQEKQYVENSLDSCHSELNQLQTEVADWQQQKTVLEQDLLELKTQSCLLTAESTNLQTQIQELQQQELLLKQSLEYLAKEKERVAQTSLPQQLTQKFQNGKTNLNSNFMNAKYTRKLWEDKILPYWSHRERPAGQRFLGSIRIQRNASEELLDIVGQNLKRLDRVTYTSLYEEFYELEQNWLKVITFALSEYAYYYSSEKFWQGFCDRLDIHHNQGVENTLRQIVDEGIELLGLIRAKGGYKYVSTLWLQSGVPEQNLGHFAQLVQELADEYGWWELSHTPAEDLSQLLLNFCQEKHPQWGTLINFLKSSYSEDEEVEFISGQLLQGIAIIAQELERQQASPQALQDENQREELLGNYYLPQNFFLRNWSALIRVLTPRTGSARTQKIISRRSKPLILSLDVTDSLNTQLVLPKQTIWKPAWRNLRGTYCQIPEANWENIIPSYGDLEIPELVIDVNQIAENWNCQLLDHNRQSLLHWYYKGITNQLPCLIFDAITGNHLPLYLPNPIIIGSEEIIYFTPKEIESELANGIELLDSCIPSSLRGWRGWQIRLTTPESSIMLNLPETAQSQIICWKLAEDEQPILRGLRLKGKKSVYLEVPEFWYPPLNQALTLNVLIENITERTIICRILKNLLPNKRWSAIPLNQWITEPGCYEARFWFESRQWCYRFEVQSHYQLTAFTEINPLKICSDSGFSQADLPIKYDAIEKFWAERIKFEGLWPLEEVILFLADGNERISYQCQADRSGILVINLAALHNLLPKSNFYALDYQRFGLEPQRLLEIDILPDNITWNWANQAIHVLGLQHDKSYILSCWNLLLPDKKPEEIQFFSIKQNPAATTVHLSLPPGIYQIQLFSPQQLPKLLGLWCGSGQYDLPEESNHNEDLANYCYTILGNNESIEELLDAVKKLNLDLNRIHLKSLIENLENHQYHFPDWLDGKILKTKLNKLLESLNPSSKKVVKDSLKIEKLSVVKHSKGQHIQMVEKGNWHLATVRSQKRNLFLKTLDNALKANQVQEVILEIQTPKDSVYKDIVLLRLSNYQTALTHLQTLEYFQAIELQPLSREQVDRMLGAK</sequence>
<evidence type="ECO:0000256" key="3">
    <source>
        <dbReference type="SAM" id="Phobius"/>
    </source>
</evidence>
<name>A0A1U7IB34_9CYAN</name>
<keyword evidence="3" id="KW-1133">Transmembrane helix</keyword>
<keyword evidence="1 2" id="KW-0175">Coiled coil</keyword>
<accession>A0A1U7IB34</accession>
<dbReference type="AlphaFoldDB" id="A0A1U7IB34"/>
<reference evidence="4 5" key="1">
    <citation type="submission" date="2016-11" db="EMBL/GenBank/DDBJ databases">
        <title>Draft Genome Sequences of Nine Cyanobacterial Strains from Diverse Habitats.</title>
        <authorList>
            <person name="Zhu T."/>
            <person name="Hou S."/>
            <person name="Lu X."/>
            <person name="Hess W.R."/>
        </authorList>
    </citation>
    <scope>NUCLEOTIDE SEQUENCE [LARGE SCALE GENOMIC DNA]</scope>
    <source>
        <strain evidence="4 5">IAM M-71</strain>
    </source>
</reference>
<gene>
    <name evidence="4" type="ORF">NIES2119_22335</name>
</gene>
<evidence type="ECO:0000313" key="5">
    <source>
        <dbReference type="Proteomes" id="UP000185860"/>
    </source>
</evidence>
<dbReference type="PANTHER" id="PTHR14043:SF2">
    <property type="entry name" value="HOMEOBOX PROTEIN CUT"/>
    <property type="match status" value="1"/>
</dbReference>
<dbReference type="STRING" id="454136.NIES2119_22335"/>
<proteinExistence type="predicted"/>
<feature type="transmembrane region" description="Helical" evidence="3">
    <location>
        <begin position="30"/>
        <end position="48"/>
    </location>
</feature>
<evidence type="ECO:0000256" key="2">
    <source>
        <dbReference type="SAM" id="Coils"/>
    </source>
</evidence>
<feature type="coiled-coil region" evidence="2">
    <location>
        <begin position="63"/>
        <end position="220"/>
    </location>
</feature>
<dbReference type="GO" id="GO:0000981">
    <property type="term" value="F:DNA-binding transcription factor activity, RNA polymerase II-specific"/>
    <property type="evidence" value="ECO:0007669"/>
    <property type="project" value="TreeGrafter"/>
</dbReference>
<feature type="transmembrane region" description="Helical" evidence="3">
    <location>
        <begin position="6"/>
        <end position="23"/>
    </location>
</feature>
<keyword evidence="3" id="KW-0812">Transmembrane</keyword>
<dbReference type="Proteomes" id="UP000185860">
    <property type="component" value="Unassembled WGS sequence"/>
</dbReference>
<keyword evidence="3" id="KW-0472">Membrane</keyword>
<evidence type="ECO:0000313" key="4">
    <source>
        <dbReference type="EMBL" id="OKH33844.1"/>
    </source>
</evidence>
<dbReference type="EMBL" id="MRCE01000026">
    <property type="protein sequence ID" value="OKH33844.1"/>
    <property type="molecule type" value="Genomic_DNA"/>
</dbReference>
<dbReference type="PANTHER" id="PTHR14043">
    <property type="entry name" value="CCAAT DISPLACEMENT PROTEIN-RELATED"/>
    <property type="match status" value="1"/>
</dbReference>
<organism evidence="4 5">
    <name type="scientific">[Phormidium ambiguum] IAM M-71</name>
    <dbReference type="NCBI Taxonomy" id="454136"/>
    <lineage>
        <taxon>Bacteria</taxon>
        <taxon>Bacillati</taxon>
        <taxon>Cyanobacteriota</taxon>
        <taxon>Cyanophyceae</taxon>
        <taxon>Oscillatoriophycideae</taxon>
        <taxon>Aerosakkonematales</taxon>
        <taxon>Aerosakkonemataceae</taxon>
        <taxon>Floridanema</taxon>
    </lineage>
</organism>
<comment type="caution">
    <text evidence="4">The sequence shown here is derived from an EMBL/GenBank/DDBJ whole genome shotgun (WGS) entry which is preliminary data.</text>
</comment>